<feature type="region of interest" description="Disordered" evidence="1">
    <location>
        <begin position="1278"/>
        <end position="1297"/>
    </location>
</feature>
<evidence type="ECO:0000256" key="1">
    <source>
        <dbReference type="SAM" id="MobiDB-lite"/>
    </source>
</evidence>
<protein>
    <submittedName>
        <fullName evidence="3">Filamentous hemagglutinin family outer membrane protein</fullName>
    </submittedName>
</protein>
<name>K9Y1R0_STAC7</name>
<dbReference type="STRING" id="111780.Sta7437_4463"/>
<dbReference type="InterPro" id="IPR011050">
    <property type="entry name" value="Pectin_lyase_fold/virulence"/>
</dbReference>
<dbReference type="eggNOG" id="COG3210">
    <property type="taxonomic scope" value="Bacteria"/>
</dbReference>
<evidence type="ECO:0000313" key="4">
    <source>
        <dbReference type="Proteomes" id="UP000010473"/>
    </source>
</evidence>
<dbReference type="HOGENOM" id="CLU_001325_1_0_3"/>
<dbReference type="SUPFAM" id="SSF51126">
    <property type="entry name" value="Pectin lyase-like"/>
    <property type="match status" value="3"/>
</dbReference>
<dbReference type="InterPro" id="IPR008638">
    <property type="entry name" value="FhaB/CdiA-like_TPS"/>
</dbReference>
<dbReference type="EMBL" id="CP003653">
    <property type="protein sequence ID" value="AFZ37927.1"/>
    <property type="molecule type" value="Genomic_DNA"/>
</dbReference>
<proteinExistence type="predicted"/>
<dbReference type="SMART" id="SM00912">
    <property type="entry name" value="Haemagg_act"/>
    <property type="match status" value="1"/>
</dbReference>
<gene>
    <name evidence="3" type="ordered locus">Sta7437_4463</name>
</gene>
<keyword evidence="4" id="KW-1185">Reference proteome</keyword>
<dbReference type="InterPro" id="IPR012334">
    <property type="entry name" value="Pectin_lyas_fold"/>
</dbReference>
<feature type="domain" description="Filamentous haemagglutinin FhaB/tRNA nuclease CdiA-like TPS" evidence="2">
    <location>
        <begin position="36"/>
        <end position="149"/>
    </location>
</feature>
<accession>K9Y1R0</accession>
<dbReference type="Gene3D" id="2.160.20.10">
    <property type="entry name" value="Single-stranded right-handed beta-helix, Pectin lyase-like"/>
    <property type="match status" value="4"/>
</dbReference>
<dbReference type="Proteomes" id="UP000010473">
    <property type="component" value="Chromosome"/>
</dbReference>
<organism evidence="3 4">
    <name type="scientific">Stanieria cyanosphaera (strain ATCC 29371 / PCC 7437)</name>
    <dbReference type="NCBI Taxonomy" id="111780"/>
    <lineage>
        <taxon>Bacteria</taxon>
        <taxon>Bacillati</taxon>
        <taxon>Cyanobacteriota</taxon>
        <taxon>Cyanophyceae</taxon>
        <taxon>Pleurocapsales</taxon>
        <taxon>Dermocarpellaceae</taxon>
        <taxon>Stanieria</taxon>
    </lineage>
</organism>
<reference evidence="4" key="1">
    <citation type="journal article" date="2013" name="Proc. Natl. Acad. Sci. U.S.A.">
        <title>Improving the coverage of the cyanobacterial phylum using diversity-driven genome sequencing.</title>
        <authorList>
            <person name="Shih P.M."/>
            <person name="Wu D."/>
            <person name="Latifi A."/>
            <person name="Axen S.D."/>
            <person name="Fewer D.P."/>
            <person name="Talla E."/>
            <person name="Calteau A."/>
            <person name="Cai F."/>
            <person name="Tandeau de Marsac N."/>
            <person name="Rippka R."/>
            <person name="Herdman M."/>
            <person name="Sivonen K."/>
            <person name="Coursin T."/>
            <person name="Laurent T."/>
            <person name="Goodwin L."/>
            <person name="Nolan M."/>
            <person name="Davenport K.W."/>
            <person name="Han C.S."/>
            <person name="Rubin E.M."/>
            <person name="Eisen J.A."/>
            <person name="Woyke T."/>
            <person name="Gugger M."/>
            <person name="Kerfeld C.A."/>
        </authorList>
    </citation>
    <scope>NUCLEOTIDE SEQUENCE [LARGE SCALE GENOMIC DNA]</scope>
    <source>
        <strain evidence="4">ATCC 29371 / PCC 7437</strain>
    </source>
</reference>
<dbReference type="RefSeq" id="WP_015195581.1">
    <property type="nucleotide sequence ID" value="NC_019748.1"/>
</dbReference>
<dbReference type="Pfam" id="PF05860">
    <property type="entry name" value="TPS"/>
    <property type="match status" value="1"/>
</dbReference>
<dbReference type="NCBIfam" id="TIGR01901">
    <property type="entry name" value="adhes_NPXG"/>
    <property type="match status" value="1"/>
</dbReference>
<dbReference type="KEGG" id="scs:Sta7437_4463"/>
<dbReference type="PATRIC" id="fig|111780.3.peg.4621"/>
<dbReference type="OrthoDB" id="452776at2"/>
<evidence type="ECO:0000313" key="3">
    <source>
        <dbReference type="EMBL" id="AFZ37927.1"/>
    </source>
</evidence>
<sequence length="1315" mass="136684">MKRISGRIAFSWLGRIAVSGILIFNSDRVLSQIVPDNTLGNESSVVNTRDATSDKIDGGAIRGQNLFHSFQEFNVDAGRGVYFANPDAVTNIFSRVTGNNVSNILGTLGVDGAANLFLINPNGIIFGEGASLDVQGSFAATTADGIEFGEQGNFSADNPESPGLLTINPSAYLFNQIAPGAISNNSIANNNIGLQIQPGNNISLIGGNVSFNGGNITAPAGNVQLGGLAALGKVSINNNGSLTFPEGVARGDVFLTQEAFVDVSGTEGGNITVNASNLKISGSSELQTGTFFETGLPGGQSGDIILNATGAVEIDASTLDAGVEIGNAGDIEINATNFSLTNGGEITNSTFGKGNAGNITIDVSNNVRLSNADIFSNVNAGAEGKGGQITIDTGNLYLNTSAQIQTIVRQADRENNLAGGVGDAGNIVVNARGNVAIDGVSNDDNQFPSGLRSTVGNGAEGNGGNIEINATNFFLTNGGEITNSTFGKGNAGNITIDATENVFLDTGGIFSNVGSKNVSQAEGDAGDITIAAKFISLTNGAQIQSGVFESNQGNGSNVTLNGGDNVTISSSDRGTSGIFTDIEKDVVGNGGNIEITSQGSIFLNDASLNSKNAGTGFAGDINLNAKNKLTITNDSVILSDGFFGRIFLNSSNDSINIKDSFIFNDSENYIQDPERFGKIQITSTQGSIGIDNSSITTENTGTGYSGDIKLNAPNEISIKNSRISAEGNFGRIFIGDSITPSQVKLEGTRTGTEDNPEFSNRLSTTNSNADDLAGSITINARNNINVIGSEIESRTETTKTTDINDQDGFNFSKITFKVAEDNLIGTITINQSQISTTNSDIGFSGDVRLNAREKIEILDTSIFSRGKLGRILIGKSDISGETLSPQEIVFNNSLLTVSNASVTTTPKTEINAGEISIDAVNNISFVNDSQINTFTERRGNAGNLTVQSQNGVVSFDNSYVFSNVNAGGIGDAGDVNITADSIFLTNGAQLQSGVKQTFDDFIQSGILGTGGDITLYAKKNIDLSGNSPNNKPSGIFTDVESIGIAGNINITTDSLFLTDKAILTSRSLGLGYAGNITVNANSINLDNNSKIEALNIPSTDISTSLSGGNINLQISNNLILRNSDISTQASSNANGGNINITADAVIAFDDSDIFSFAEGGRGGNIILDTPAYFGSSFNSNSSKIKPNSANNFFNNNDRADLNATGAVSGVVTIPDVSFIENSLADLPDNSLNTENLIANSCVVPSRKQEGKFIITGTGGLPATPEDAGNSNFPTGEVRGIETNDRSWQPGDPIVEPTGLYQLENGETILSRECSP</sequence>
<evidence type="ECO:0000259" key="2">
    <source>
        <dbReference type="SMART" id="SM00912"/>
    </source>
</evidence>